<dbReference type="InterPro" id="IPR023674">
    <property type="entry name" value="Ribosomal_uL1-like"/>
</dbReference>
<dbReference type="Gene3D" id="3.30.190.20">
    <property type="match status" value="1"/>
</dbReference>
<dbReference type="GO" id="GO:0005840">
    <property type="term" value="C:ribosome"/>
    <property type="evidence" value="ECO:0007669"/>
    <property type="project" value="UniProtKB-KW"/>
</dbReference>
<evidence type="ECO:0000256" key="6">
    <source>
        <dbReference type="ARBA" id="ARBA00035241"/>
    </source>
</evidence>
<keyword evidence="5" id="KW-0687">Ribonucleoprotein</keyword>
<comment type="similarity">
    <text evidence="1">Belongs to the universal ribosomal protein uL1 family.</text>
</comment>
<organism evidence="9 10">
    <name type="scientific">Candidatus Woesebacteria bacterium GW2011_GWB1_44_11</name>
    <dbReference type="NCBI Taxonomy" id="1618579"/>
    <lineage>
        <taxon>Bacteria</taxon>
        <taxon>Candidatus Woeseibacteriota</taxon>
    </lineage>
</organism>
<evidence type="ECO:0000256" key="7">
    <source>
        <dbReference type="ARBA" id="ARBA00035452"/>
    </source>
</evidence>
<dbReference type="Proteomes" id="UP000034012">
    <property type="component" value="Unassembled WGS sequence"/>
</dbReference>
<gene>
    <name evidence="9" type="ORF">UW20_C0004G0034</name>
</gene>
<feature type="region of interest" description="Disordered" evidence="8">
    <location>
        <begin position="1"/>
        <end position="25"/>
    </location>
</feature>
<evidence type="ECO:0000256" key="2">
    <source>
        <dbReference type="ARBA" id="ARBA00022491"/>
    </source>
</evidence>
<dbReference type="SUPFAM" id="SSF56808">
    <property type="entry name" value="Ribosomal protein L1"/>
    <property type="match status" value="1"/>
</dbReference>
<evidence type="ECO:0000313" key="9">
    <source>
        <dbReference type="EMBL" id="KKT33200.1"/>
    </source>
</evidence>
<evidence type="ECO:0000256" key="3">
    <source>
        <dbReference type="ARBA" id="ARBA00022845"/>
    </source>
</evidence>
<dbReference type="EMBL" id="LCHK01000004">
    <property type="protein sequence ID" value="KKT33200.1"/>
    <property type="molecule type" value="Genomic_DNA"/>
</dbReference>
<dbReference type="Pfam" id="PF00687">
    <property type="entry name" value="Ribosomal_L1"/>
    <property type="match status" value="1"/>
</dbReference>
<dbReference type="GO" id="GO:0006417">
    <property type="term" value="P:regulation of translation"/>
    <property type="evidence" value="ECO:0007669"/>
    <property type="project" value="UniProtKB-KW"/>
</dbReference>
<evidence type="ECO:0000256" key="5">
    <source>
        <dbReference type="ARBA" id="ARBA00023274"/>
    </source>
</evidence>
<keyword evidence="3" id="KW-0810">Translation regulation</keyword>
<keyword evidence="2" id="KW-0678">Repressor</keyword>
<keyword evidence="4" id="KW-0689">Ribosomal protein</keyword>
<evidence type="ECO:0000256" key="1">
    <source>
        <dbReference type="ARBA" id="ARBA00010531"/>
    </source>
</evidence>
<comment type="caution">
    <text evidence="9">The sequence shown here is derived from an EMBL/GenBank/DDBJ whole genome shotgun (WGS) entry which is preliminary data.</text>
</comment>
<dbReference type="PANTHER" id="PTHR36427:SF3">
    <property type="entry name" value="LARGE RIBOSOMAL SUBUNIT PROTEIN UL1M"/>
    <property type="match status" value="1"/>
</dbReference>
<dbReference type="PANTHER" id="PTHR36427">
    <property type="entry name" value="54S RIBOSOMAL PROTEIN L1, MITOCHONDRIAL"/>
    <property type="match status" value="1"/>
</dbReference>
<protein>
    <recommendedName>
        <fullName evidence="6">Large ribosomal subunit protein uL1</fullName>
    </recommendedName>
    <alternativeName>
        <fullName evidence="7">50S ribosomal protein L1</fullName>
    </alternativeName>
</protein>
<proteinExistence type="inferred from homology"/>
<accession>A0A837I7X4</accession>
<dbReference type="Gene3D" id="3.40.50.790">
    <property type="match status" value="1"/>
</dbReference>
<reference evidence="9 10" key="1">
    <citation type="journal article" date="2015" name="Nature">
        <title>rRNA introns, odd ribosomes, and small enigmatic genomes across a large radiation of phyla.</title>
        <authorList>
            <person name="Brown C.T."/>
            <person name="Hug L.A."/>
            <person name="Thomas B.C."/>
            <person name="Sharon I."/>
            <person name="Castelle C.J."/>
            <person name="Singh A."/>
            <person name="Wilkins M.J."/>
            <person name="Williams K.H."/>
            <person name="Banfield J.F."/>
        </authorList>
    </citation>
    <scope>NUCLEOTIDE SEQUENCE [LARGE SCALE GENOMIC DNA]</scope>
</reference>
<evidence type="ECO:0000313" key="10">
    <source>
        <dbReference type="Proteomes" id="UP000034012"/>
    </source>
</evidence>
<dbReference type="InterPro" id="IPR016095">
    <property type="entry name" value="Ribosomal_uL1_3-a/b-sand"/>
</dbReference>
<dbReference type="CDD" id="cd00403">
    <property type="entry name" value="Ribosomal_L1"/>
    <property type="match status" value="1"/>
</dbReference>
<evidence type="ECO:0000256" key="4">
    <source>
        <dbReference type="ARBA" id="ARBA00022980"/>
    </source>
</evidence>
<dbReference type="GO" id="GO:1990904">
    <property type="term" value="C:ribonucleoprotein complex"/>
    <property type="evidence" value="ECO:0007669"/>
    <property type="project" value="UniProtKB-KW"/>
</dbReference>
<dbReference type="Gene3D" id="6.10.20.140">
    <property type="entry name" value="50S ribosomal protein L1, Chain A, Domain 1"/>
    <property type="match status" value="1"/>
</dbReference>
<dbReference type="InterPro" id="IPR028364">
    <property type="entry name" value="Ribosomal_uL1/biogenesis"/>
</dbReference>
<sequence>MGKMKTAEVGENKNKEKSEKAHKAEAEKVHLAGLKGGQRVKMVDAEVPAVTESVEGEAVKKGGRKVVEKVRGKKYAESKKKFDNVKTYSITEAIKLVKETSYSKFDGTVELHMIVKKAGISAQVTLPHQAGKAKKVEIATDATIEKLKSGKVDFDILVATPEIMPKLVPFARLLGPKGLMPNPKNGTLVPDAKKAQGFSTGTVTLKTEKEAPLIHTVVGKVSQDSTQLAENLEAIYRAFGSGKQIEKAYIKATMGPSVKVKI</sequence>
<dbReference type="AlphaFoldDB" id="A0A837I7X4"/>
<name>A0A837I7X4_9BACT</name>
<evidence type="ECO:0000256" key="8">
    <source>
        <dbReference type="SAM" id="MobiDB-lite"/>
    </source>
</evidence>